<dbReference type="STRING" id="1046627.BZARG_2605"/>
<dbReference type="GO" id="GO:0015483">
    <property type="term" value="F:long-chain fatty acid transporting porin activity"/>
    <property type="evidence" value="ECO:0007669"/>
    <property type="project" value="TreeGrafter"/>
</dbReference>
<dbReference type="eggNOG" id="COG2067">
    <property type="taxonomic scope" value="Bacteria"/>
</dbReference>
<protein>
    <submittedName>
        <fullName evidence="9">Transporter</fullName>
    </submittedName>
</protein>
<organism evidence="9 10">
    <name type="scientific">Bizionia argentinensis JUB59</name>
    <dbReference type="NCBI Taxonomy" id="1046627"/>
    <lineage>
        <taxon>Bacteria</taxon>
        <taxon>Pseudomonadati</taxon>
        <taxon>Bacteroidota</taxon>
        <taxon>Flavobacteriia</taxon>
        <taxon>Flavobacteriales</taxon>
        <taxon>Flavobacteriaceae</taxon>
        <taxon>Bizionia</taxon>
    </lineage>
</organism>
<accession>G2ED63</accession>
<dbReference type="OrthoDB" id="9765571at2"/>
<sequence>MKKLILMSTAILTMSQIYAQDMSDALRYSEDNIQGTARYRALSGAFGALGGDMSAVSINPAGSAIFNSGHISLSLANMYTKNKTAFYNGYSESSESNFDVNQTGAAFVFYNKNPNSIWKKFTIGASYDKISDYNDKWFASGTNSNNSIGDYFMQNSNGLRLDEISALPGESYSQAYRDIGSYYGFTNQQAFLGYESYILQPLTNDDENTVYTSNIAPGNYYQEYNMVSRGYNGKFTFNAATQIGEKLHLGINLNSHFINYEEFTSLYESNTNTGSTVSNVRFENDIYTTGSGFSFQIGTIYKVTEGLRAGLSYKSPTWLTINEETSQYLSTVRDDGGTNVTQTINPYITNIYPSYKLQSPGKFTGSLAYIFGTHGLISFDYSLKDYSNTKFKPTSDAYFNSENNRMENALTAASTYRLGGEVKLNSLSVRAGYRYEESPYKDDSAIGDISGYSFGLGYNFGNMTRIDLTYDQAQQTNETGLYNTGLTDRANIESRNSNVTLTLSFNL</sequence>
<keyword evidence="10" id="KW-1185">Reference proteome</keyword>
<comment type="subcellular location">
    <subcellularLocation>
        <location evidence="1">Cell outer membrane</location>
        <topology evidence="1">Multi-pass membrane protein</topology>
    </subcellularLocation>
</comment>
<dbReference type="PANTHER" id="PTHR35093:SF8">
    <property type="entry name" value="OUTER MEMBRANE PROTEIN NMB0088-RELATED"/>
    <property type="match status" value="1"/>
</dbReference>
<reference evidence="9 10" key="1">
    <citation type="journal article" date="2008" name="Int. J. Syst. Evol. Microbiol.">
        <title>Bizionia argentinensis sp. nov., isolated from surface marine water in Antarctica.</title>
        <authorList>
            <person name="Bercovich A."/>
            <person name="Vazquez S.C."/>
            <person name="Yankilevich P."/>
            <person name="Coria S.H."/>
            <person name="Foti M."/>
            <person name="Hernandez E."/>
            <person name="Vidal A."/>
            <person name="Ruberto L."/>
            <person name="Melo C."/>
            <person name="Marenssi S."/>
            <person name="Criscuolo M."/>
            <person name="Memoli M."/>
            <person name="Arguelles M."/>
            <person name="Mac Cormack W.P."/>
        </authorList>
    </citation>
    <scope>NUCLEOTIDE SEQUENCE [LARGE SCALE GENOMIC DNA]</scope>
    <source>
        <strain evidence="9 10">JUB59</strain>
    </source>
</reference>
<keyword evidence="4" id="KW-0812">Transmembrane</keyword>
<dbReference type="Proteomes" id="UP000003730">
    <property type="component" value="Unassembled WGS sequence"/>
</dbReference>
<dbReference type="SUPFAM" id="SSF56935">
    <property type="entry name" value="Porins"/>
    <property type="match status" value="1"/>
</dbReference>
<evidence type="ECO:0000313" key="9">
    <source>
        <dbReference type="EMBL" id="EGV43634.1"/>
    </source>
</evidence>
<dbReference type="AlphaFoldDB" id="G2ED63"/>
<dbReference type="GO" id="GO:0009279">
    <property type="term" value="C:cell outer membrane"/>
    <property type="evidence" value="ECO:0007669"/>
    <property type="project" value="UniProtKB-SubCell"/>
</dbReference>
<dbReference type="Gene3D" id="2.40.160.60">
    <property type="entry name" value="Outer membrane protein transport protein (OMPP1/FadL/TodX)"/>
    <property type="match status" value="1"/>
</dbReference>
<evidence type="ECO:0000256" key="3">
    <source>
        <dbReference type="ARBA" id="ARBA00022452"/>
    </source>
</evidence>
<dbReference type="PATRIC" id="fig|1046627.3.peg.1465"/>
<dbReference type="PANTHER" id="PTHR35093">
    <property type="entry name" value="OUTER MEMBRANE PROTEIN NMB0088-RELATED"/>
    <property type="match status" value="1"/>
</dbReference>
<dbReference type="RefSeq" id="WP_008636945.1">
    <property type="nucleotide sequence ID" value="NZ_AFXZ01000022.1"/>
</dbReference>
<dbReference type="EMBL" id="AFXZ01000022">
    <property type="protein sequence ID" value="EGV43634.1"/>
    <property type="molecule type" value="Genomic_DNA"/>
</dbReference>
<proteinExistence type="inferred from homology"/>
<name>G2ED63_9FLAO</name>
<dbReference type="InterPro" id="IPR005017">
    <property type="entry name" value="OMPP1/FadL/TodX"/>
</dbReference>
<evidence type="ECO:0000313" key="10">
    <source>
        <dbReference type="Proteomes" id="UP000003730"/>
    </source>
</evidence>
<evidence type="ECO:0000256" key="2">
    <source>
        <dbReference type="ARBA" id="ARBA00008163"/>
    </source>
</evidence>
<evidence type="ECO:0000256" key="6">
    <source>
        <dbReference type="ARBA" id="ARBA00023136"/>
    </source>
</evidence>
<gene>
    <name evidence="9" type="ORF">BZARG_2605</name>
</gene>
<dbReference type="Pfam" id="PF03349">
    <property type="entry name" value="Toluene_X"/>
    <property type="match status" value="1"/>
</dbReference>
<keyword evidence="5 8" id="KW-0732">Signal</keyword>
<evidence type="ECO:0000256" key="7">
    <source>
        <dbReference type="ARBA" id="ARBA00023237"/>
    </source>
</evidence>
<keyword evidence="3" id="KW-1134">Transmembrane beta strand</keyword>
<evidence type="ECO:0000256" key="8">
    <source>
        <dbReference type="SAM" id="SignalP"/>
    </source>
</evidence>
<keyword evidence="7" id="KW-0998">Cell outer membrane</keyword>
<feature type="signal peptide" evidence="8">
    <location>
        <begin position="1"/>
        <end position="19"/>
    </location>
</feature>
<evidence type="ECO:0000256" key="4">
    <source>
        <dbReference type="ARBA" id="ARBA00022692"/>
    </source>
</evidence>
<evidence type="ECO:0000256" key="1">
    <source>
        <dbReference type="ARBA" id="ARBA00004571"/>
    </source>
</evidence>
<comment type="similarity">
    <text evidence="2">Belongs to the OmpP1/FadL family.</text>
</comment>
<keyword evidence="6" id="KW-0472">Membrane</keyword>
<comment type="caution">
    <text evidence="9">The sequence shown here is derived from an EMBL/GenBank/DDBJ whole genome shotgun (WGS) entry which is preliminary data.</text>
</comment>
<evidence type="ECO:0000256" key="5">
    <source>
        <dbReference type="ARBA" id="ARBA00022729"/>
    </source>
</evidence>
<feature type="chain" id="PRO_5003428584" evidence="8">
    <location>
        <begin position="20"/>
        <end position="507"/>
    </location>
</feature>